<dbReference type="Proteomes" id="UP000709295">
    <property type="component" value="Unassembled WGS sequence"/>
</dbReference>
<sequence length="115" mass="12497">MGTSSLAIAQNYPSGEVAVQLDDLSCGFCYYASGRVAACANKINDYQRSFQFYEDNKKRTLLATLDEHAMGSAGRPGGKNMILTKECGIILDGKDVILKVASVAPMFFTRTSRCL</sequence>
<protein>
    <recommendedName>
        <fullName evidence="1">FAM194 C-terminal domain-containing protein</fullName>
    </recommendedName>
</protein>
<accession>A0A8J5IZN8</accession>
<gene>
    <name evidence="2" type="ORF">JG688_00012025</name>
</gene>
<proteinExistence type="predicted"/>
<comment type="caution">
    <text evidence="2">The sequence shown here is derived from an EMBL/GenBank/DDBJ whole genome shotgun (WGS) entry which is preliminary data.</text>
</comment>
<dbReference type="EMBL" id="JAENGY010000893">
    <property type="protein sequence ID" value="KAG6955118.1"/>
    <property type="molecule type" value="Genomic_DNA"/>
</dbReference>
<name>A0A8J5IZN8_9STRA</name>
<evidence type="ECO:0000313" key="2">
    <source>
        <dbReference type="EMBL" id="KAG6955118.1"/>
    </source>
</evidence>
<evidence type="ECO:0000259" key="1">
    <source>
        <dbReference type="Pfam" id="PF14977"/>
    </source>
</evidence>
<keyword evidence="3" id="KW-1185">Reference proteome</keyword>
<feature type="domain" description="FAM194 C-terminal" evidence="1">
    <location>
        <begin position="8"/>
        <end position="95"/>
    </location>
</feature>
<organism evidence="2 3">
    <name type="scientific">Phytophthora aleatoria</name>
    <dbReference type="NCBI Taxonomy" id="2496075"/>
    <lineage>
        <taxon>Eukaryota</taxon>
        <taxon>Sar</taxon>
        <taxon>Stramenopiles</taxon>
        <taxon>Oomycota</taxon>
        <taxon>Peronosporomycetes</taxon>
        <taxon>Peronosporales</taxon>
        <taxon>Peronosporaceae</taxon>
        <taxon>Phytophthora</taxon>
    </lineage>
</organism>
<dbReference type="AlphaFoldDB" id="A0A8J5IZN8"/>
<dbReference type="InterPro" id="IPR029281">
    <property type="entry name" value="FAM194_C"/>
</dbReference>
<dbReference type="Pfam" id="PF14977">
    <property type="entry name" value="FAM194"/>
    <property type="match status" value="1"/>
</dbReference>
<evidence type="ECO:0000313" key="3">
    <source>
        <dbReference type="Proteomes" id="UP000709295"/>
    </source>
</evidence>
<reference evidence="2" key="1">
    <citation type="submission" date="2021-01" db="EMBL/GenBank/DDBJ databases">
        <title>Phytophthora aleatoria, a newly-described species from Pinus radiata is distinct from Phytophthora cactorum isolates based on comparative genomics.</title>
        <authorList>
            <person name="Mcdougal R."/>
            <person name="Panda P."/>
            <person name="Williams N."/>
            <person name="Studholme D.J."/>
        </authorList>
    </citation>
    <scope>NUCLEOTIDE SEQUENCE</scope>
    <source>
        <strain evidence="2">NZFS 4037</strain>
    </source>
</reference>